<reference evidence="2" key="1">
    <citation type="submission" date="2016-04" db="EMBL/GenBank/DDBJ databases">
        <authorList>
            <person name="Chen L."/>
            <person name="Zhuang W."/>
            <person name="Wang G."/>
        </authorList>
    </citation>
    <scope>NUCLEOTIDE SEQUENCE [LARGE SCALE GENOMIC DNA]</scope>
    <source>
        <strain evidence="2">17621</strain>
    </source>
</reference>
<protein>
    <submittedName>
        <fullName evidence="1">Uncharacterized protein</fullName>
    </submittedName>
</protein>
<evidence type="ECO:0000313" key="1">
    <source>
        <dbReference type="EMBL" id="OQP38896.1"/>
    </source>
</evidence>
<evidence type="ECO:0000313" key="2">
    <source>
        <dbReference type="Proteomes" id="UP000192610"/>
    </source>
</evidence>
<proteinExistence type="predicted"/>
<sequence>MDIRINNVTITKIDTSYNSLEELATIEKLYFNILCKIFLNRPVIVLTIAPQENYSIGYDFSSVSEFKLGKTKYLINQIDFCPSSILQDISESEEFARGLLLLFTDGNILSENIDEIIKYVHNNLGLENLTYEIARCENDGRILCLYNSKISNTELQTVINSTLSNLDL</sequence>
<dbReference type="EMBL" id="LVXG01000082">
    <property type="protein sequence ID" value="OQP38896.1"/>
    <property type="molecule type" value="Genomic_DNA"/>
</dbReference>
<dbReference type="Proteomes" id="UP000192610">
    <property type="component" value="Unassembled WGS sequence"/>
</dbReference>
<gene>
    <name evidence="1" type="ORF">A4H97_19525</name>
</gene>
<comment type="caution">
    <text evidence="1">The sequence shown here is derived from an EMBL/GenBank/DDBJ whole genome shotgun (WGS) entry which is preliminary data.</text>
</comment>
<name>A0A1V9DYE2_9BACT</name>
<organism evidence="1 2">
    <name type="scientific">Niastella yeongjuensis</name>
    <dbReference type="NCBI Taxonomy" id="354355"/>
    <lineage>
        <taxon>Bacteria</taxon>
        <taxon>Pseudomonadati</taxon>
        <taxon>Bacteroidota</taxon>
        <taxon>Chitinophagia</taxon>
        <taxon>Chitinophagales</taxon>
        <taxon>Chitinophagaceae</taxon>
        <taxon>Niastella</taxon>
    </lineage>
</organism>
<dbReference type="RefSeq" id="WP_081204910.1">
    <property type="nucleotide sequence ID" value="NZ_FOCZ01000004.1"/>
</dbReference>
<dbReference type="AlphaFoldDB" id="A0A1V9DYE2"/>
<dbReference type="STRING" id="354355.SAMN05660816_02496"/>
<keyword evidence="2" id="KW-1185">Reference proteome</keyword>
<accession>A0A1V9DYE2</accession>